<evidence type="ECO:0000313" key="2">
    <source>
        <dbReference type="Proteomes" id="UP000275846"/>
    </source>
</evidence>
<reference evidence="3" key="1">
    <citation type="submission" date="2016-06" db="UniProtKB">
        <authorList>
            <consortium name="WormBaseParasite"/>
        </authorList>
    </citation>
    <scope>IDENTIFICATION</scope>
</reference>
<accession>A0A183SMI9</accession>
<evidence type="ECO:0000313" key="3">
    <source>
        <dbReference type="WBParaSite" id="SSLN_0000561601-mRNA-1"/>
    </source>
</evidence>
<reference evidence="1 2" key="2">
    <citation type="submission" date="2018-11" db="EMBL/GenBank/DDBJ databases">
        <authorList>
            <consortium name="Pathogen Informatics"/>
        </authorList>
    </citation>
    <scope>NUCLEOTIDE SEQUENCE [LARGE SCALE GENOMIC DNA]</scope>
    <source>
        <strain evidence="1 2">NST_G2</strain>
    </source>
</reference>
<organism evidence="3">
    <name type="scientific">Schistocephalus solidus</name>
    <name type="common">Tapeworm</name>
    <dbReference type="NCBI Taxonomy" id="70667"/>
    <lineage>
        <taxon>Eukaryota</taxon>
        <taxon>Metazoa</taxon>
        <taxon>Spiralia</taxon>
        <taxon>Lophotrochozoa</taxon>
        <taxon>Platyhelminthes</taxon>
        <taxon>Cestoda</taxon>
        <taxon>Eucestoda</taxon>
        <taxon>Diphyllobothriidea</taxon>
        <taxon>Diphyllobothriidae</taxon>
        <taxon>Schistocephalus</taxon>
    </lineage>
</organism>
<proteinExistence type="predicted"/>
<sequence length="241" mass="26771">MNSPLYKTLGENGIPDKFVSKYMEERPPKLDVPTAEKKDLFLTLPFLGDRASEILHRRLNSAIARIYPATEIRLVFLSTSLLLLEGKERLPFQTSSMCIYAFACSCEACYIGRTTRCLSKRMREHHPFWLNQGTVIYIFSVIVAHLVDNGPVALDHLHPPHAPITVATTTCPTSVTTVTTSNYLPPDTSSFSFSSTTTTVPSTSDGDAVLTCPHGDRQFTPHIGLLRHLRTHRTVTGEPVS</sequence>
<gene>
    <name evidence="1" type="ORF">SSLN_LOCUS5438</name>
</gene>
<dbReference type="Proteomes" id="UP000275846">
    <property type="component" value="Unassembled WGS sequence"/>
</dbReference>
<protein>
    <submittedName>
        <fullName evidence="3">C2H2-type domain-containing protein</fullName>
    </submittedName>
</protein>
<name>A0A183SMI9_SCHSO</name>
<dbReference type="STRING" id="70667.A0A183SMI9"/>
<dbReference type="AlphaFoldDB" id="A0A183SMI9"/>
<dbReference type="OrthoDB" id="6248590at2759"/>
<keyword evidence="2" id="KW-1185">Reference proteome</keyword>
<evidence type="ECO:0000313" key="1">
    <source>
        <dbReference type="EMBL" id="VDL91823.1"/>
    </source>
</evidence>
<dbReference type="WBParaSite" id="SSLN_0000561601-mRNA-1">
    <property type="protein sequence ID" value="SSLN_0000561601-mRNA-1"/>
    <property type="gene ID" value="SSLN_0000561601"/>
</dbReference>
<dbReference type="EMBL" id="UYSU01033249">
    <property type="protein sequence ID" value="VDL91823.1"/>
    <property type="molecule type" value="Genomic_DNA"/>
</dbReference>